<gene>
    <name evidence="12" type="ORF">DNFV4_02411</name>
</gene>
<dbReference type="InterPro" id="IPR038726">
    <property type="entry name" value="PDDEXK_AddAB-type"/>
</dbReference>
<keyword evidence="2" id="KW-0547">Nucleotide-binding</keyword>
<accession>A0AA86MZK1</accession>
<dbReference type="InterPro" id="IPR027417">
    <property type="entry name" value="P-loop_NTPase"/>
</dbReference>
<dbReference type="GO" id="GO:0004527">
    <property type="term" value="F:exonuclease activity"/>
    <property type="evidence" value="ECO:0007669"/>
    <property type="project" value="UniProtKB-KW"/>
</dbReference>
<dbReference type="PANTHER" id="PTHR30591">
    <property type="entry name" value="RECBCD ENZYME SUBUNIT RECC"/>
    <property type="match status" value="1"/>
</dbReference>
<evidence type="ECO:0000256" key="1">
    <source>
        <dbReference type="ARBA" id="ARBA00022722"/>
    </source>
</evidence>
<feature type="region of interest" description="Disordered" evidence="10">
    <location>
        <begin position="427"/>
        <end position="458"/>
    </location>
</feature>
<dbReference type="GO" id="GO:0003677">
    <property type="term" value="F:DNA binding"/>
    <property type="evidence" value="ECO:0007669"/>
    <property type="project" value="UniProtKB-KW"/>
</dbReference>
<evidence type="ECO:0000256" key="5">
    <source>
        <dbReference type="ARBA" id="ARBA00022806"/>
    </source>
</evidence>
<keyword evidence="13" id="KW-1185">Reference proteome</keyword>
<dbReference type="Gene3D" id="3.40.50.300">
    <property type="entry name" value="P-loop containing nucleotide triphosphate hydrolases"/>
    <property type="match status" value="2"/>
</dbReference>
<keyword evidence="7" id="KW-0067">ATP-binding</keyword>
<dbReference type="RefSeq" id="WP_289268739.1">
    <property type="nucleotide sequence ID" value="NZ_OX365700.1"/>
</dbReference>
<dbReference type="AlphaFoldDB" id="A0AA86MZK1"/>
<feature type="compositionally biased region" description="Acidic residues" evidence="10">
    <location>
        <begin position="442"/>
        <end position="455"/>
    </location>
</feature>
<evidence type="ECO:0000256" key="7">
    <source>
        <dbReference type="ARBA" id="ARBA00022840"/>
    </source>
</evidence>
<dbReference type="InterPro" id="IPR011604">
    <property type="entry name" value="PDDEXK-like_dom_sf"/>
</dbReference>
<dbReference type="GO" id="GO:0006281">
    <property type="term" value="P:DNA repair"/>
    <property type="evidence" value="ECO:0007669"/>
    <property type="project" value="UniProtKB-KW"/>
</dbReference>
<evidence type="ECO:0000256" key="6">
    <source>
        <dbReference type="ARBA" id="ARBA00022839"/>
    </source>
</evidence>
<keyword evidence="6" id="KW-0269">Exonuclease</keyword>
<protein>
    <recommendedName>
        <fullName evidence="11">PD-(D/E)XK endonuclease-like domain-containing protein</fullName>
    </recommendedName>
</protein>
<sequence>MLRVCTGPFHPTLESALVEDVRRLKTGEPLAPLAIIVPSQLLIDRLRRLLVLDARLPLLNVHFLTFHQLVLKLTSERAFDDSETRPPASVDDFCFEQLARHIVLERPLSGMEPLEQLGTAAGTWAALWATLRDMKDGAVDPAAAIQAVREGQFDSEDCPWLEALFTLYAGVLEGSRVLGIGSADDLAADVLPWIPHSPFLAHLRQAIYYGFYDLSQVQLSLLERIAQRTETTVYFPLVQTSEFKFALRFYERRLLPLAASTAFSPVTDLPNAGGTGQGTVNRQDSLDVEITHTVGPEEELAAVCREILALVETHGYRFDEIGVVARTLEPYAPLLSRLFEQHRIPFTSTAVRLLFAEPVTKTLWQLASLRNSGFYATTLLDLLSSPYYRTDGSGLTAFEWRPDLWRLAIQELGITKGEQEWRRLVEAGQETNESNANPLSGGEEDERDQDSDEEDRAPVKVGRREYDHLWRLVSRLIEDCRSLPDRGTVAELTNRFLELAVRHLSIPGLTEDGELSDGKTLKDQHATSVAAALQEAFDRLRQLDRLGLERTWEEWTVLLQQVFERGVIPIGEADHEGVQVLDAMSARGLPFKALCLIGLNEKVFPRMIREDAFLRDRSRRVLDATLGYKIDEKLAGYDEERLLFSLLCQAATSRLLLFYQRADVEGRLLASSTFLEEARRRYGLSAEQDEAVPRQLTELVNRRPSVIRLLPIQTVILHRILRQQDPGDLLQAMERPVELFQQGYASLRPLEFGSSQVGDYDGLTGPLADHWKRALEAGFSPSALESYARCPFQYFGRQVLRLKSVRPDREEGPAPRLIGTLCHDALRLCYERLTAAGWPDALGDGSALAGIIRTAVHEVFDAHEASMATGYQLLWNLAWDLVRDLVQEAILSDREDCLQTGYRPVAFELEVEGRLTACETPETPVIKIRGRLDRVDQRQQDASLRIVDYKYKQGFNQKKEDRDLATAALRGARLQPPLYARMSIPVQSQTGASDDSLSYPDLVEFLFLAPHWTPRIDRSSFPAALWTSAAGSLLQRTIQTWLRGIREGQFVILPDSYCEHCELASACRLQHGPTWSRAFHSIQGRTMRALRKQKVPE</sequence>
<evidence type="ECO:0000256" key="9">
    <source>
        <dbReference type="ARBA" id="ARBA00023204"/>
    </source>
</evidence>
<organism evidence="12 13">
    <name type="scientific">Nitrospira tepida</name>
    <dbReference type="NCBI Taxonomy" id="2973512"/>
    <lineage>
        <taxon>Bacteria</taxon>
        <taxon>Pseudomonadati</taxon>
        <taxon>Nitrospirota</taxon>
        <taxon>Nitrospiria</taxon>
        <taxon>Nitrospirales</taxon>
        <taxon>Nitrospiraceae</taxon>
        <taxon>Nitrospira</taxon>
    </lineage>
</organism>
<evidence type="ECO:0000256" key="4">
    <source>
        <dbReference type="ARBA" id="ARBA00022801"/>
    </source>
</evidence>
<evidence type="ECO:0000313" key="13">
    <source>
        <dbReference type="Proteomes" id="UP001179121"/>
    </source>
</evidence>
<dbReference type="Pfam" id="PF12705">
    <property type="entry name" value="PDDEXK_1"/>
    <property type="match status" value="1"/>
</dbReference>
<keyword evidence="4" id="KW-0378">Hydrolase</keyword>
<dbReference type="GO" id="GO:0004386">
    <property type="term" value="F:helicase activity"/>
    <property type="evidence" value="ECO:0007669"/>
    <property type="project" value="UniProtKB-KW"/>
</dbReference>
<evidence type="ECO:0000256" key="10">
    <source>
        <dbReference type="SAM" id="MobiDB-lite"/>
    </source>
</evidence>
<feature type="domain" description="PD-(D/E)XK endonuclease-like" evidence="11">
    <location>
        <begin position="779"/>
        <end position="1068"/>
    </location>
</feature>
<reference evidence="12" key="1">
    <citation type="submission" date="2022-10" db="EMBL/GenBank/DDBJ databases">
        <authorList>
            <person name="Koch H."/>
        </authorList>
    </citation>
    <scope>NUCLEOTIDE SEQUENCE</scope>
    <source>
        <strain evidence="12">DNF</strain>
    </source>
</reference>
<dbReference type="KEGG" id="nti:DNFV4_02411"/>
<keyword evidence="5" id="KW-0347">Helicase</keyword>
<evidence type="ECO:0000256" key="8">
    <source>
        <dbReference type="ARBA" id="ARBA00023125"/>
    </source>
</evidence>
<dbReference type="PANTHER" id="PTHR30591:SF1">
    <property type="entry name" value="RECBCD ENZYME SUBUNIT RECC"/>
    <property type="match status" value="1"/>
</dbReference>
<keyword evidence="1" id="KW-0540">Nuclease</keyword>
<proteinExistence type="predicted"/>
<dbReference type="Proteomes" id="UP001179121">
    <property type="component" value="Chromosome"/>
</dbReference>
<keyword evidence="9" id="KW-0234">DNA repair</keyword>
<evidence type="ECO:0000313" key="12">
    <source>
        <dbReference type="EMBL" id="CAI4031988.1"/>
    </source>
</evidence>
<dbReference type="GO" id="GO:0006310">
    <property type="term" value="P:DNA recombination"/>
    <property type="evidence" value="ECO:0007669"/>
    <property type="project" value="TreeGrafter"/>
</dbReference>
<dbReference type="Gene3D" id="3.90.320.10">
    <property type="match status" value="1"/>
</dbReference>
<keyword evidence="3" id="KW-0227">DNA damage</keyword>
<dbReference type="EMBL" id="OX365700">
    <property type="protein sequence ID" value="CAI4031988.1"/>
    <property type="molecule type" value="Genomic_DNA"/>
</dbReference>
<dbReference type="GO" id="GO:0005524">
    <property type="term" value="F:ATP binding"/>
    <property type="evidence" value="ECO:0007669"/>
    <property type="project" value="UniProtKB-KW"/>
</dbReference>
<feature type="compositionally biased region" description="Polar residues" evidence="10">
    <location>
        <begin position="429"/>
        <end position="438"/>
    </location>
</feature>
<name>A0AA86MZK1_9BACT</name>
<evidence type="ECO:0000256" key="2">
    <source>
        <dbReference type="ARBA" id="ARBA00022741"/>
    </source>
</evidence>
<evidence type="ECO:0000259" key="11">
    <source>
        <dbReference type="Pfam" id="PF12705"/>
    </source>
</evidence>
<dbReference type="SUPFAM" id="SSF52540">
    <property type="entry name" value="P-loop containing nucleoside triphosphate hydrolases"/>
    <property type="match status" value="1"/>
</dbReference>
<evidence type="ECO:0000256" key="3">
    <source>
        <dbReference type="ARBA" id="ARBA00022763"/>
    </source>
</evidence>
<keyword evidence="8" id="KW-0238">DNA-binding</keyword>